<feature type="compositionally biased region" description="Basic and acidic residues" evidence="1">
    <location>
        <begin position="284"/>
        <end position="305"/>
    </location>
</feature>
<proteinExistence type="predicted"/>
<evidence type="ECO:0000256" key="1">
    <source>
        <dbReference type="SAM" id="MobiDB-lite"/>
    </source>
</evidence>
<feature type="compositionally biased region" description="Basic residues" evidence="1">
    <location>
        <begin position="428"/>
        <end position="444"/>
    </location>
</feature>
<protein>
    <submittedName>
        <fullName evidence="2">Uncharacterized protein</fullName>
    </submittedName>
</protein>
<sequence>MHRGREVNRLARLEKKKEKEELAAKEAFSALIRGLESQTRFDYATRKLETYTSSTRGTNSGRMPMAQQYGRSDRFRTEQMQKSEHDDLRTRIASKRDNLAKNVWNRLDQGYGGKHPRDRGRYGDSASSSSWRVKGSSPKNWSYSHEKYEWRRKMDHSPRSNRQSPDSQRTISEVHRDNRSNDAKRRLDRSPIHETRKECQPIRALERRSEGHRRPSPGREDDARNLVSIRPTSGFLKTFEPATTNLPENQENLDRNKQTTVSPVKDPTPRKTSDIDTTTNRRSSIREPEVDESKIRQDVMDKPMEDVQLLSEEEMNQIADQYASVELDMDEDLLDEDDLLDDVMEEDTVIPETQEVGNQATKDQNREGGALGGDEKEKDKSNRTSPETRQEMEQSKKPQKDKLLPTNSTKHRGTRSPDTKGLAASKKLASRGRASPRGKQRRQGHPSSSRVSNSTVVPRFEVYPPATKGQKFATVSGSVGSQKPPSTHI</sequence>
<feature type="compositionally biased region" description="Basic and acidic residues" evidence="1">
    <location>
        <begin position="71"/>
        <end position="99"/>
    </location>
</feature>
<organism evidence="2 3">
    <name type="scientific">Brassica cretica</name>
    <name type="common">Mustard</name>
    <dbReference type="NCBI Taxonomy" id="69181"/>
    <lineage>
        <taxon>Eukaryota</taxon>
        <taxon>Viridiplantae</taxon>
        <taxon>Streptophyta</taxon>
        <taxon>Embryophyta</taxon>
        <taxon>Tracheophyta</taxon>
        <taxon>Spermatophyta</taxon>
        <taxon>Magnoliopsida</taxon>
        <taxon>eudicotyledons</taxon>
        <taxon>Gunneridae</taxon>
        <taxon>Pentapetalae</taxon>
        <taxon>rosids</taxon>
        <taxon>malvids</taxon>
        <taxon>Brassicales</taxon>
        <taxon>Brassicaceae</taxon>
        <taxon>Brassiceae</taxon>
        <taxon>Brassica</taxon>
    </lineage>
</organism>
<feature type="compositionally biased region" description="Polar residues" evidence="1">
    <location>
        <begin position="125"/>
        <end position="143"/>
    </location>
</feature>
<feature type="compositionally biased region" description="Polar residues" evidence="1">
    <location>
        <begin position="445"/>
        <end position="456"/>
    </location>
</feature>
<feature type="compositionally biased region" description="Basic and acidic residues" evidence="1">
    <location>
        <begin position="373"/>
        <end position="403"/>
    </location>
</feature>
<feature type="compositionally biased region" description="Polar residues" evidence="1">
    <location>
        <begin position="241"/>
        <end position="250"/>
    </location>
</feature>
<feature type="compositionally biased region" description="Polar residues" evidence="1">
    <location>
        <begin position="160"/>
        <end position="171"/>
    </location>
</feature>
<dbReference type="EMBL" id="QGKW02001940">
    <property type="protein sequence ID" value="KAF2554707.1"/>
    <property type="molecule type" value="Genomic_DNA"/>
</dbReference>
<evidence type="ECO:0000313" key="2">
    <source>
        <dbReference type="EMBL" id="KAF2554707.1"/>
    </source>
</evidence>
<dbReference type="AlphaFoldDB" id="A0A8S9HDH6"/>
<feature type="region of interest" description="Disordered" evidence="1">
    <location>
        <begin position="52"/>
        <end position="311"/>
    </location>
</feature>
<accession>A0A8S9HDH6</accession>
<name>A0A8S9HDH6_BRACR</name>
<feature type="region of interest" description="Disordered" evidence="1">
    <location>
        <begin position="327"/>
        <end position="459"/>
    </location>
</feature>
<gene>
    <name evidence="2" type="ORF">F2Q68_00014920</name>
</gene>
<feature type="compositionally biased region" description="Basic and acidic residues" evidence="1">
    <location>
        <begin position="144"/>
        <end position="158"/>
    </location>
</feature>
<comment type="caution">
    <text evidence="2">The sequence shown here is derived from an EMBL/GenBank/DDBJ whole genome shotgun (WGS) entry which is preliminary data.</text>
</comment>
<feature type="compositionally biased region" description="Polar residues" evidence="1">
    <location>
        <begin position="52"/>
        <end position="61"/>
    </location>
</feature>
<reference evidence="2" key="1">
    <citation type="submission" date="2019-12" db="EMBL/GenBank/DDBJ databases">
        <title>Genome sequencing and annotation of Brassica cretica.</title>
        <authorList>
            <person name="Studholme D.J."/>
            <person name="Sarris P.F."/>
        </authorList>
    </citation>
    <scope>NUCLEOTIDE SEQUENCE</scope>
    <source>
        <strain evidence="2">PFS-001/15</strain>
        <tissue evidence="2">Leaf</tissue>
    </source>
</reference>
<evidence type="ECO:0000313" key="3">
    <source>
        <dbReference type="Proteomes" id="UP000712281"/>
    </source>
</evidence>
<dbReference type="Proteomes" id="UP000712281">
    <property type="component" value="Unassembled WGS sequence"/>
</dbReference>
<feature type="compositionally biased region" description="Basic and acidic residues" evidence="1">
    <location>
        <begin position="172"/>
        <end position="224"/>
    </location>
</feature>
<feature type="compositionally biased region" description="Acidic residues" evidence="1">
    <location>
        <begin position="327"/>
        <end position="349"/>
    </location>
</feature>